<dbReference type="AlphaFoldDB" id="A0A9W5TEP3"/>
<name>A0A9W5TEP3_BABOV</name>
<protein>
    <recommendedName>
        <fullName evidence="2">DNA-directed RNA polymerase</fullName>
        <ecNumber evidence="2">2.7.7.6</ecNumber>
    </recommendedName>
</protein>
<organism evidence="10 11">
    <name type="scientific">Babesia ovis</name>
    <dbReference type="NCBI Taxonomy" id="5869"/>
    <lineage>
        <taxon>Eukaryota</taxon>
        <taxon>Sar</taxon>
        <taxon>Alveolata</taxon>
        <taxon>Apicomplexa</taxon>
        <taxon>Aconoidasida</taxon>
        <taxon>Piroplasmida</taxon>
        <taxon>Babesiidae</taxon>
        <taxon>Babesia</taxon>
    </lineage>
</organism>
<geneLocation type="apicoplast" evidence="10"/>
<comment type="catalytic activity">
    <reaction evidence="7">
        <text>RNA(n) + a ribonucleoside 5'-triphosphate = RNA(n+1) + diphosphate</text>
        <dbReference type="Rhea" id="RHEA:21248"/>
        <dbReference type="Rhea" id="RHEA-COMP:14527"/>
        <dbReference type="Rhea" id="RHEA-COMP:17342"/>
        <dbReference type="ChEBI" id="CHEBI:33019"/>
        <dbReference type="ChEBI" id="CHEBI:61557"/>
        <dbReference type="ChEBI" id="CHEBI:140395"/>
        <dbReference type="EC" id="2.7.7.6"/>
    </reaction>
</comment>
<keyword evidence="8" id="KW-1133">Transmembrane helix</keyword>
<evidence type="ECO:0000313" key="11">
    <source>
        <dbReference type="Proteomes" id="UP001057455"/>
    </source>
</evidence>
<dbReference type="PANTHER" id="PTHR19376:SF54">
    <property type="entry name" value="DNA-DIRECTED RNA POLYMERASE SUBUNIT BETA"/>
    <property type="match status" value="1"/>
</dbReference>
<dbReference type="InterPro" id="IPR000722">
    <property type="entry name" value="RNA_pol_asu"/>
</dbReference>
<gene>
    <name evidence="10" type="ORF">BaOVIS_034910</name>
</gene>
<evidence type="ECO:0000256" key="4">
    <source>
        <dbReference type="ARBA" id="ARBA00022679"/>
    </source>
</evidence>
<dbReference type="Gene3D" id="2.40.40.20">
    <property type="match status" value="1"/>
</dbReference>
<evidence type="ECO:0000313" key="10">
    <source>
        <dbReference type="EMBL" id="GFE55938.1"/>
    </source>
</evidence>
<evidence type="ECO:0000256" key="2">
    <source>
        <dbReference type="ARBA" id="ARBA00012418"/>
    </source>
</evidence>
<dbReference type="GO" id="GO:0006351">
    <property type="term" value="P:DNA-templated transcription"/>
    <property type="evidence" value="ECO:0007669"/>
    <property type="project" value="InterPro"/>
</dbReference>
<dbReference type="SUPFAM" id="SSF64484">
    <property type="entry name" value="beta and beta-prime subunits of DNA dependent RNA-polymerase"/>
    <property type="match status" value="1"/>
</dbReference>
<keyword evidence="8" id="KW-0812">Transmembrane</keyword>
<evidence type="ECO:0000256" key="1">
    <source>
        <dbReference type="ARBA" id="ARBA00004026"/>
    </source>
</evidence>
<dbReference type="GO" id="GO:0003677">
    <property type="term" value="F:DNA binding"/>
    <property type="evidence" value="ECO:0007669"/>
    <property type="project" value="InterPro"/>
</dbReference>
<keyword evidence="10" id="KW-0934">Plastid</keyword>
<proteinExistence type="predicted"/>
<evidence type="ECO:0000256" key="3">
    <source>
        <dbReference type="ARBA" id="ARBA00022478"/>
    </source>
</evidence>
<dbReference type="PANTHER" id="PTHR19376">
    <property type="entry name" value="DNA-DIRECTED RNA POLYMERASE"/>
    <property type="match status" value="1"/>
</dbReference>
<dbReference type="EC" id="2.7.7.6" evidence="2"/>
<dbReference type="EMBL" id="BLIY01000027">
    <property type="protein sequence ID" value="GFE55938.1"/>
    <property type="molecule type" value="Genomic_DNA"/>
</dbReference>
<dbReference type="Proteomes" id="UP001057455">
    <property type="component" value="Unassembled WGS sequence"/>
</dbReference>
<dbReference type="Gene3D" id="1.10.40.90">
    <property type="match status" value="1"/>
</dbReference>
<evidence type="ECO:0000256" key="5">
    <source>
        <dbReference type="ARBA" id="ARBA00022695"/>
    </source>
</evidence>
<reference evidence="10" key="1">
    <citation type="submission" date="2019-12" db="EMBL/GenBank/DDBJ databases">
        <title>Genome sequence of Babesia ovis.</title>
        <authorList>
            <person name="Yamagishi J."/>
            <person name="Sevinc F."/>
            <person name="Xuan X."/>
        </authorList>
    </citation>
    <scope>NUCLEOTIDE SEQUENCE</scope>
    <source>
        <strain evidence="10">Selcuk</strain>
    </source>
</reference>
<feature type="domain" description="RNA polymerase N-terminal" evidence="9">
    <location>
        <begin position="213"/>
        <end position="499"/>
    </location>
</feature>
<accession>A0A9W5TEP3</accession>
<dbReference type="InterPro" id="IPR006592">
    <property type="entry name" value="RNA_pol_N"/>
</dbReference>
<keyword evidence="11" id="KW-1185">Reference proteome</keyword>
<keyword evidence="5" id="KW-0548">Nucleotidyltransferase</keyword>
<evidence type="ECO:0000259" key="9">
    <source>
        <dbReference type="SMART" id="SM00663"/>
    </source>
</evidence>
<dbReference type="Pfam" id="PF00623">
    <property type="entry name" value="RNA_pol_Rpb1_2"/>
    <property type="match status" value="1"/>
</dbReference>
<keyword evidence="8" id="KW-0472">Membrane</keyword>
<dbReference type="SMART" id="SM00663">
    <property type="entry name" value="RPOLA_N"/>
    <property type="match status" value="1"/>
</dbReference>
<dbReference type="OrthoDB" id="35434at2759"/>
<evidence type="ECO:0000256" key="7">
    <source>
        <dbReference type="ARBA" id="ARBA00048552"/>
    </source>
</evidence>
<evidence type="ECO:0000256" key="6">
    <source>
        <dbReference type="ARBA" id="ARBA00023163"/>
    </source>
</evidence>
<keyword evidence="3 10" id="KW-0240">DNA-directed RNA polymerase</keyword>
<comment type="function">
    <text evidence="1">DNA-dependent RNA polymerase catalyzes the transcription of DNA into RNA using the four ribonucleoside triphosphates as substrates.</text>
</comment>
<sequence length="563" mass="66004">MINYKNIKLSFLDNEDIAQKIKRQGKFTEIISLVYTSAPYLHKRIRYRFSSLLCEYIFGYRFVCREPKCRVLEYNENRIKNTACYYCGNIMRFNKYRENRFGAIFLNFPICNPLRLQKILDCFILFKNFNMFKKDNLYYRTYEDEHDDIKFKELYMGNSDAIFNVFSSFINIINIFCSSINIFNKNKYRKKACIKVFLENQNVIKNIKENTFINSFLILMPVLPINLRENIAIVKGKPVGSKFNFLYRFIIEVNNKLLKTVCSFNYKVKYIGLLFFLIKIIATYALLLDIYPDPYNIYERLQGKYGIFRQKLLGFRVDYSGRTVIVPEPELPISKVGIPVNMLQQIYNPEPYVDITKLTKHKGRFFKKIRKYKKPTGEIKSNRYMSFSESCGYACSFIGSIIENTVIVNRAPTLHKMNTQSFNPIFVEGRSIKFMPMLCSGYNADFDGDQMGVFSILFKSSILESQSMTRSFSNMRSPTNKKNMFNTTQGILLGNYGLTIYNCLPVCSYIVINNYTTLTEIGAISSYTNILATLRYFKYFYKTNIGRSILTLKNSLNIYSTKK</sequence>
<evidence type="ECO:0000256" key="8">
    <source>
        <dbReference type="SAM" id="Phobius"/>
    </source>
</evidence>
<dbReference type="InterPro" id="IPR045867">
    <property type="entry name" value="DNA-dir_RpoC_beta_prime"/>
</dbReference>
<keyword evidence="10" id="KW-0933">Apicoplast</keyword>
<feature type="transmembrane region" description="Helical" evidence="8">
    <location>
        <begin position="270"/>
        <end position="291"/>
    </location>
</feature>
<keyword evidence="6" id="KW-0804">Transcription</keyword>
<keyword evidence="4" id="KW-0808">Transferase</keyword>
<dbReference type="GO" id="GO:0003899">
    <property type="term" value="F:DNA-directed RNA polymerase activity"/>
    <property type="evidence" value="ECO:0007669"/>
    <property type="project" value="UniProtKB-EC"/>
</dbReference>
<dbReference type="GO" id="GO:0000428">
    <property type="term" value="C:DNA-directed RNA polymerase complex"/>
    <property type="evidence" value="ECO:0007669"/>
    <property type="project" value="UniProtKB-KW"/>
</dbReference>
<comment type="caution">
    <text evidence="10">The sequence shown here is derived from an EMBL/GenBank/DDBJ whole genome shotgun (WGS) entry which is preliminary data.</text>
</comment>
<feature type="transmembrane region" description="Helical" evidence="8">
    <location>
        <begin position="161"/>
        <end position="183"/>
    </location>
</feature>